<evidence type="ECO:0008006" key="3">
    <source>
        <dbReference type="Google" id="ProtNLM"/>
    </source>
</evidence>
<proteinExistence type="predicted"/>
<evidence type="ECO:0000313" key="1">
    <source>
        <dbReference type="EMBL" id="NKE72418.1"/>
    </source>
</evidence>
<organism evidence="1 2">
    <name type="scientific">Candidatus Manganitrophus noduliformans</name>
    <dbReference type="NCBI Taxonomy" id="2606439"/>
    <lineage>
        <taxon>Bacteria</taxon>
        <taxon>Pseudomonadati</taxon>
        <taxon>Nitrospirota</taxon>
        <taxon>Nitrospiria</taxon>
        <taxon>Candidatus Troglogloeales</taxon>
        <taxon>Candidatus Manganitrophaceae</taxon>
        <taxon>Candidatus Manganitrophus</taxon>
    </lineage>
</organism>
<accession>A0A7X6DS74</accession>
<protein>
    <recommendedName>
        <fullName evidence="3">Lipoprotein</fullName>
    </recommendedName>
</protein>
<evidence type="ECO:0000313" key="2">
    <source>
        <dbReference type="Proteomes" id="UP000534783"/>
    </source>
</evidence>
<dbReference type="RefSeq" id="WP_168062030.1">
    <property type="nucleotide sequence ID" value="NZ_VTOW01000003.1"/>
</dbReference>
<dbReference type="Proteomes" id="UP000534783">
    <property type="component" value="Unassembled WGS sequence"/>
</dbReference>
<sequence length="135" mass="14663">MSLGVARKFTSILVGIAALLVLSGCGREGHSAESTPPGLFIDSTTEKFLQKAFEETKACAGMTEGKYEDVSVILMPPVFPCPHYADGCSGEYVRPNSFKVGTLSVWRHEVLHYLLDLKTGDPDVSHANPLFKQCT</sequence>
<comment type="caution">
    <text evidence="1">The sequence shown here is derived from an EMBL/GenBank/DDBJ whole genome shotgun (WGS) entry which is preliminary data.</text>
</comment>
<dbReference type="PROSITE" id="PS51257">
    <property type="entry name" value="PROKAR_LIPOPROTEIN"/>
    <property type="match status" value="1"/>
</dbReference>
<gene>
    <name evidence="1" type="ORF">MNODULE_16830</name>
</gene>
<dbReference type="EMBL" id="VTOW01000003">
    <property type="protein sequence ID" value="NKE72418.1"/>
    <property type="molecule type" value="Genomic_DNA"/>
</dbReference>
<dbReference type="AlphaFoldDB" id="A0A7X6DS74"/>
<name>A0A7X6DS74_9BACT</name>
<keyword evidence="2" id="KW-1185">Reference proteome</keyword>
<reference evidence="1 2" key="1">
    <citation type="journal article" date="2020" name="Nature">
        <title>Bacterial chemolithoautotrophy via manganese oxidation.</title>
        <authorList>
            <person name="Yu H."/>
            <person name="Leadbetter J.R."/>
        </authorList>
    </citation>
    <scope>NUCLEOTIDE SEQUENCE [LARGE SCALE GENOMIC DNA]</scope>
    <source>
        <strain evidence="1 2">Mn-1</strain>
    </source>
</reference>